<dbReference type="InterPro" id="IPR051703">
    <property type="entry name" value="NF-kappa-B_Signaling_Reg"/>
</dbReference>
<keyword evidence="3" id="KW-1185">Reference proteome</keyword>
<evidence type="ECO:0000313" key="3">
    <source>
        <dbReference type="Proteomes" id="UP001221763"/>
    </source>
</evidence>
<evidence type="ECO:0000259" key="1">
    <source>
        <dbReference type="Pfam" id="PF09588"/>
    </source>
</evidence>
<dbReference type="InterPro" id="IPR017482">
    <property type="entry name" value="Lambda-type_endonuclease"/>
</dbReference>
<dbReference type="Proteomes" id="UP001221763">
    <property type="component" value="Unassembled WGS sequence"/>
</dbReference>
<name>A0ABT5L8X6_9MOLU</name>
<dbReference type="Gene3D" id="3.90.320.10">
    <property type="match status" value="1"/>
</dbReference>
<dbReference type="RefSeq" id="WP_273585210.1">
    <property type="nucleotide sequence ID" value="NZ_JANHJP010000003.1"/>
</dbReference>
<organism evidence="2 3">
    <name type="scientific">Columbia Basin potato purple top phytoplasma</name>
    <dbReference type="NCBI Taxonomy" id="307134"/>
    <lineage>
        <taxon>Bacteria</taxon>
        <taxon>Bacillati</taxon>
        <taxon>Mycoplasmatota</taxon>
        <taxon>Mollicutes</taxon>
        <taxon>Acholeplasmatales</taxon>
        <taxon>Acholeplasmataceae</taxon>
        <taxon>Candidatus Phytoplasma</taxon>
        <taxon>16SrVI (Clover proliferation group)</taxon>
    </lineage>
</organism>
<dbReference type="PANTHER" id="PTHR46609:SF6">
    <property type="entry name" value="EXONUCLEASE, PHAGE-TYPE_RECB, C-TERMINAL DOMAIN-CONTAINING PROTEIN-RELATED"/>
    <property type="match status" value="1"/>
</dbReference>
<proteinExistence type="predicted"/>
<evidence type="ECO:0000313" key="2">
    <source>
        <dbReference type="EMBL" id="MDC9031992.1"/>
    </source>
</evidence>
<accession>A0ABT5L8X6</accession>
<sequence>MNSFDLKQNSADWHKHRKKYINASEVSIIMGLNPFENRQSLFKRKLFDEKIKDNDFMRHGRTLESKARNFFNDINKTEFKPLVFVKEFLSASLDGWNVETKSLLEIKCPVSLNSETWQKFFVYDEIPIYYYAQMQTQMYCSNAKQAFFLVFQSYQNAKVKKIPRDKSFIEKMYKECLIFYKLLQESKNILNKLNNNEIQS</sequence>
<gene>
    <name evidence="2" type="ORF">M8044_000211</name>
</gene>
<dbReference type="PANTHER" id="PTHR46609">
    <property type="entry name" value="EXONUCLEASE, PHAGE-TYPE/RECB, C-TERMINAL DOMAIN-CONTAINING PROTEIN"/>
    <property type="match status" value="1"/>
</dbReference>
<dbReference type="InterPro" id="IPR019080">
    <property type="entry name" value="YqaJ_viral_recombinase"/>
</dbReference>
<dbReference type="EMBL" id="JANHJP010000003">
    <property type="protein sequence ID" value="MDC9031992.1"/>
    <property type="molecule type" value="Genomic_DNA"/>
</dbReference>
<dbReference type="NCBIfam" id="TIGR03033">
    <property type="entry name" value="phage_rel_nuc"/>
    <property type="match status" value="1"/>
</dbReference>
<feature type="domain" description="YqaJ viral recombinase" evidence="1">
    <location>
        <begin position="12"/>
        <end position="143"/>
    </location>
</feature>
<dbReference type="Pfam" id="PF09588">
    <property type="entry name" value="YqaJ"/>
    <property type="match status" value="1"/>
</dbReference>
<dbReference type="InterPro" id="IPR011335">
    <property type="entry name" value="Restrct_endonuc-II-like"/>
</dbReference>
<dbReference type="SUPFAM" id="SSF52980">
    <property type="entry name" value="Restriction endonuclease-like"/>
    <property type="match status" value="1"/>
</dbReference>
<protein>
    <submittedName>
        <fullName evidence="2">YqaJ viral recombinase family protein</fullName>
    </submittedName>
</protein>
<comment type="caution">
    <text evidence="2">The sequence shown here is derived from an EMBL/GenBank/DDBJ whole genome shotgun (WGS) entry which is preliminary data.</text>
</comment>
<dbReference type="CDD" id="cd22343">
    <property type="entry name" value="PDDEXK_lambda_exonuclease-like"/>
    <property type="match status" value="1"/>
</dbReference>
<reference evidence="2 3" key="1">
    <citation type="journal article" date="2023" name="Plant">
        <title>Draft Genome Sequence Resource of CBPPT1, a 'Candidatus Phytoplasma trifolii'-Related Strain Associated with Potato Purple Top Disease in the Columbia Basin, U.S.A.</title>
        <authorList>
            <person name="Wei W."/>
            <person name="Shao J."/>
            <person name="Bottner-Parker K.D."/>
            <person name="Zhao Y."/>
        </authorList>
    </citation>
    <scope>NUCLEOTIDE SEQUENCE [LARGE SCALE GENOMIC DNA]</scope>
    <source>
        <strain evidence="2 3">CBPPT1</strain>
    </source>
</reference>
<dbReference type="InterPro" id="IPR011604">
    <property type="entry name" value="PDDEXK-like_dom_sf"/>
</dbReference>